<accession>A0ABD1MFS9</accession>
<dbReference type="Proteomes" id="UP001603857">
    <property type="component" value="Unassembled WGS sequence"/>
</dbReference>
<organism evidence="2 3">
    <name type="scientific">Flemingia macrophylla</name>
    <dbReference type="NCBI Taxonomy" id="520843"/>
    <lineage>
        <taxon>Eukaryota</taxon>
        <taxon>Viridiplantae</taxon>
        <taxon>Streptophyta</taxon>
        <taxon>Embryophyta</taxon>
        <taxon>Tracheophyta</taxon>
        <taxon>Spermatophyta</taxon>
        <taxon>Magnoliopsida</taxon>
        <taxon>eudicotyledons</taxon>
        <taxon>Gunneridae</taxon>
        <taxon>Pentapetalae</taxon>
        <taxon>rosids</taxon>
        <taxon>fabids</taxon>
        <taxon>Fabales</taxon>
        <taxon>Fabaceae</taxon>
        <taxon>Papilionoideae</taxon>
        <taxon>50 kb inversion clade</taxon>
        <taxon>NPAAA clade</taxon>
        <taxon>indigoferoid/millettioid clade</taxon>
        <taxon>Phaseoleae</taxon>
        <taxon>Flemingia</taxon>
    </lineage>
</organism>
<dbReference type="EMBL" id="JBGMDY010000005">
    <property type="protein sequence ID" value="KAL2334665.1"/>
    <property type="molecule type" value="Genomic_DNA"/>
</dbReference>
<evidence type="ECO:0000313" key="2">
    <source>
        <dbReference type="EMBL" id="KAL2334665.1"/>
    </source>
</evidence>
<keyword evidence="3" id="KW-1185">Reference proteome</keyword>
<evidence type="ECO:0000313" key="3">
    <source>
        <dbReference type="Proteomes" id="UP001603857"/>
    </source>
</evidence>
<feature type="region of interest" description="Disordered" evidence="1">
    <location>
        <begin position="23"/>
        <end position="94"/>
    </location>
</feature>
<protein>
    <submittedName>
        <fullName evidence="2">Uncharacterized protein</fullName>
    </submittedName>
</protein>
<name>A0ABD1MFS9_9FABA</name>
<comment type="caution">
    <text evidence="2">The sequence shown here is derived from an EMBL/GenBank/DDBJ whole genome shotgun (WGS) entry which is preliminary data.</text>
</comment>
<reference evidence="2 3" key="1">
    <citation type="submission" date="2024-08" db="EMBL/GenBank/DDBJ databases">
        <title>Insights into the chromosomal genome structure of Flemingia macrophylla.</title>
        <authorList>
            <person name="Ding Y."/>
            <person name="Zhao Y."/>
            <person name="Bi W."/>
            <person name="Wu M."/>
            <person name="Zhao G."/>
            <person name="Gong Y."/>
            <person name="Li W."/>
            <person name="Zhang P."/>
        </authorList>
    </citation>
    <scope>NUCLEOTIDE SEQUENCE [LARGE SCALE GENOMIC DNA]</scope>
    <source>
        <strain evidence="2">DYQJB</strain>
        <tissue evidence="2">Leaf</tissue>
    </source>
</reference>
<feature type="compositionally biased region" description="Basic and acidic residues" evidence="1">
    <location>
        <begin position="74"/>
        <end position="94"/>
    </location>
</feature>
<feature type="compositionally biased region" description="Polar residues" evidence="1">
    <location>
        <begin position="25"/>
        <end position="36"/>
    </location>
</feature>
<gene>
    <name evidence="2" type="ORF">Fmac_015878</name>
</gene>
<proteinExistence type="predicted"/>
<evidence type="ECO:0000256" key="1">
    <source>
        <dbReference type="SAM" id="MobiDB-lite"/>
    </source>
</evidence>
<dbReference type="AlphaFoldDB" id="A0ABD1MFS9"/>
<sequence>MEQRTRTRFPFGIKDNKNPCVVAESNGTNSKSNGGIISSERLSSDDRKQATFLVEEQIFGDPKLGMEANEQNGDDQRHQDIDADVGGDERNDSD</sequence>